<feature type="transmembrane region" description="Helical" evidence="2">
    <location>
        <begin position="226"/>
        <end position="247"/>
    </location>
</feature>
<dbReference type="WBParaSite" id="Pan_g4480.t1">
    <property type="protein sequence ID" value="Pan_g4480.t1"/>
    <property type="gene ID" value="Pan_g4480"/>
</dbReference>
<dbReference type="AlphaFoldDB" id="A0A7E4VXW0"/>
<evidence type="ECO:0000256" key="2">
    <source>
        <dbReference type="SAM" id="Phobius"/>
    </source>
</evidence>
<organism evidence="3 4">
    <name type="scientific">Panagrellus redivivus</name>
    <name type="common">Microworm</name>
    <dbReference type="NCBI Taxonomy" id="6233"/>
    <lineage>
        <taxon>Eukaryota</taxon>
        <taxon>Metazoa</taxon>
        <taxon>Ecdysozoa</taxon>
        <taxon>Nematoda</taxon>
        <taxon>Chromadorea</taxon>
        <taxon>Rhabditida</taxon>
        <taxon>Tylenchina</taxon>
        <taxon>Panagrolaimomorpha</taxon>
        <taxon>Panagrolaimoidea</taxon>
        <taxon>Panagrolaimidae</taxon>
        <taxon>Panagrellus</taxon>
    </lineage>
</organism>
<keyword evidence="2" id="KW-0812">Transmembrane</keyword>
<protein>
    <submittedName>
        <fullName evidence="4">LITAF domain-containing protein</fullName>
    </submittedName>
</protein>
<evidence type="ECO:0000313" key="4">
    <source>
        <dbReference type="WBParaSite" id="Pan_g4480.t1"/>
    </source>
</evidence>
<dbReference type="Proteomes" id="UP000492821">
    <property type="component" value="Unassembled WGS sequence"/>
</dbReference>
<evidence type="ECO:0000313" key="3">
    <source>
        <dbReference type="Proteomes" id="UP000492821"/>
    </source>
</evidence>
<keyword evidence="3" id="KW-1185">Reference proteome</keyword>
<sequence length="249" mass="26718">MEAMTQSMTLEGDIDVTLDDVPASVHVQPPTASSGAPQATATATVTAPAPAPAPSAAPAATNNNLSRPRRSCVSRAPSRASQRSVTFSLHTPSRNHESTYEESSQFNPAQLDTLSLGTRRNSQIHASQSNLSTNGAMLVYDQQHPGIRQGYPLGPFDPIPTMPGSVWYPMPPPPMPVYFCAPPQIDPKALRQAMKQAAKAEKLYQTKHQKPVSPCRQFCCGGFARILWIIIGIVLIGCIGIIIVSIAHI</sequence>
<keyword evidence="2" id="KW-1133">Transmembrane helix</keyword>
<accession>A0A7E4VXW0</accession>
<keyword evidence="2" id="KW-0472">Membrane</keyword>
<evidence type="ECO:0000256" key="1">
    <source>
        <dbReference type="SAM" id="MobiDB-lite"/>
    </source>
</evidence>
<reference evidence="4" key="2">
    <citation type="submission" date="2020-10" db="UniProtKB">
        <authorList>
            <consortium name="WormBaseParasite"/>
        </authorList>
    </citation>
    <scope>IDENTIFICATION</scope>
</reference>
<feature type="compositionally biased region" description="Polar residues" evidence="1">
    <location>
        <begin position="79"/>
        <end position="92"/>
    </location>
</feature>
<reference evidence="3" key="1">
    <citation type="journal article" date="2013" name="Genetics">
        <title>The draft genome and transcriptome of Panagrellus redivivus are shaped by the harsh demands of a free-living lifestyle.</title>
        <authorList>
            <person name="Srinivasan J."/>
            <person name="Dillman A.R."/>
            <person name="Macchietto M.G."/>
            <person name="Heikkinen L."/>
            <person name="Lakso M."/>
            <person name="Fracchia K.M."/>
            <person name="Antoshechkin I."/>
            <person name="Mortazavi A."/>
            <person name="Wong G."/>
            <person name="Sternberg P.W."/>
        </authorList>
    </citation>
    <scope>NUCLEOTIDE SEQUENCE [LARGE SCALE GENOMIC DNA]</scope>
    <source>
        <strain evidence="3">MT8872</strain>
    </source>
</reference>
<feature type="compositionally biased region" description="Low complexity" evidence="1">
    <location>
        <begin position="36"/>
        <end position="48"/>
    </location>
</feature>
<proteinExistence type="predicted"/>
<name>A0A7E4VXW0_PANRE</name>
<feature type="region of interest" description="Disordered" evidence="1">
    <location>
        <begin position="21"/>
        <end position="108"/>
    </location>
</feature>